<sequence>MGRDRGPGRDALVEGGVTMEFAKQAFDAWLASKEPDAVVGYSTDMGGCPIYHWLTEGLGLTGVAVTTYSVHWAGEVDYHRQEVPWITRFITALDRSHDYQSHPVTAAEALAILRA</sequence>
<dbReference type="Proteomes" id="UP000004221">
    <property type="component" value="Unassembled WGS sequence"/>
</dbReference>
<dbReference type="AlphaFoldDB" id="I4EL14"/>
<evidence type="ECO:0000313" key="2">
    <source>
        <dbReference type="Proteomes" id="UP000004221"/>
    </source>
</evidence>
<accession>I4EL14</accession>
<protein>
    <submittedName>
        <fullName evidence="1">Uncharacterized protein</fullName>
    </submittedName>
</protein>
<gene>
    <name evidence="1" type="ORF">NITHO_4890005</name>
</gene>
<comment type="caution">
    <text evidence="1">The sequence shown here is derived from an EMBL/GenBank/DDBJ whole genome shotgun (WGS) entry which is preliminary data.</text>
</comment>
<proteinExistence type="predicted"/>
<dbReference type="EMBL" id="CAGS01000433">
    <property type="protein sequence ID" value="CCF85376.1"/>
    <property type="molecule type" value="Genomic_DNA"/>
</dbReference>
<evidence type="ECO:0000313" key="1">
    <source>
        <dbReference type="EMBL" id="CCF85376.1"/>
    </source>
</evidence>
<reference evidence="1 2" key="1">
    <citation type="journal article" date="2012" name="ISME J.">
        <title>Nitrification expanded: discovery, physiology and genomics of a nitrite-oxidizing bacterium from the phylum Chloroflexi.</title>
        <authorList>
            <person name="Sorokin D.Y."/>
            <person name="Lucker S."/>
            <person name="Vejmelkova D."/>
            <person name="Kostrikina N.A."/>
            <person name="Kleerebezem R."/>
            <person name="Rijpstra W.I."/>
            <person name="Damste J.S."/>
            <person name="Le Paslier D."/>
            <person name="Muyzer G."/>
            <person name="Wagner M."/>
            <person name="van Loosdrecht M.C."/>
            <person name="Daims H."/>
        </authorList>
    </citation>
    <scope>NUCLEOTIDE SEQUENCE [LARGE SCALE GENOMIC DNA]</scope>
    <source>
        <strain evidence="2">none</strain>
    </source>
</reference>
<name>I4EL14_9BACT</name>
<organism evidence="1 2">
    <name type="scientific">Nitrolancea hollandica Lb</name>
    <dbReference type="NCBI Taxonomy" id="1129897"/>
    <lineage>
        <taxon>Bacteria</taxon>
        <taxon>Pseudomonadati</taxon>
        <taxon>Thermomicrobiota</taxon>
        <taxon>Thermomicrobia</taxon>
        <taxon>Sphaerobacterales</taxon>
        <taxon>Sphaerobacterineae</taxon>
        <taxon>Sphaerobacteraceae</taxon>
        <taxon>Nitrolancea</taxon>
    </lineage>
</organism>
<keyword evidence="2" id="KW-1185">Reference proteome</keyword>